<dbReference type="AlphaFoldDB" id="A0A821M2P1"/>
<dbReference type="InterPro" id="IPR001452">
    <property type="entry name" value="SH3_domain"/>
</dbReference>
<dbReference type="PRINTS" id="PR00499">
    <property type="entry name" value="P67PHOX"/>
</dbReference>
<evidence type="ECO:0000256" key="1">
    <source>
        <dbReference type="ARBA" id="ARBA00022443"/>
    </source>
</evidence>
<keyword evidence="1 2" id="KW-0728">SH3 domain</keyword>
<dbReference type="Proteomes" id="UP000663866">
    <property type="component" value="Unassembled WGS sequence"/>
</dbReference>
<dbReference type="SMART" id="SM00326">
    <property type="entry name" value="SH3"/>
    <property type="match status" value="1"/>
</dbReference>
<dbReference type="PANTHER" id="PTHR14167">
    <property type="entry name" value="SH3 DOMAIN-CONTAINING"/>
    <property type="match status" value="1"/>
</dbReference>
<gene>
    <name evidence="4" type="ORF">OVN521_LOCUS50468</name>
</gene>
<dbReference type="SUPFAM" id="SSF50044">
    <property type="entry name" value="SH3-domain"/>
    <property type="match status" value="1"/>
</dbReference>
<keyword evidence="5" id="KW-1185">Reference proteome</keyword>
<proteinExistence type="predicted"/>
<dbReference type="PRINTS" id="PR00452">
    <property type="entry name" value="SH3DOMAIN"/>
</dbReference>
<evidence type="ECO:0000313" key="4">
    <source>
        <dbReference type="EMBL" id="CAF4760325.1"/>
    </source>
</evidence>
<dbReference type="Gene3D" id="2.30.30.40">
    <property type="entry name" value="SH3 Domains"/>
    <property type="match status" value="1"/>
</dbReference>
<dbReference type="InterPro" id="IPR036028">
    <property type="entry name" value="SH3-like_dom_sf"/>
</dbReference>
<dbReference type="Pfam" id="PF14604">
    <property type="entry name" value="SH3_9"/>
    <property type="match status" value="1"/>
</dbReference>
<feature type="domain" description="SH3" evidence="3">
    <location>
        <begin position="1"/>
        <end position="56"/>
    </location>
</feature>
<sequence length="56" mass="6212">VGTYIVEYDYIAKSSDELTIRKGDLITDAVPAEDGWLKGECRGTFGHFPENFVTVS</sequence>
<comment type="caution">
    <text evidence="4">The sequence shown here is derived from an EMBL/GenBank/DDBJ whole genome shotgun (WGS) entry which is preliminary data.</text>
</comment>
<reference evidence="4" key="1">
    <citation type="submission" date="2021-02" db="EMBL/GenBank/DDBJ databases">
        <authorList>
            <person name="Nowell W R."/>
        </authorList>
    </citation>
    <scope>NUCLEOTIDE SEQUENCE</scope>
</reference>
<protein>
    <recommendedName>
        <fullName evidence="3">SH3 domain-containing protein</fullName>
    </recommendedName>
</protein>
<accession>A0A821M2P1</accession>
<feature type="non-terminal residue" evidence="4">
    <location>
        <position position="1"/>
    </location>
</feature>
<dbReference type="InterPro" id="IPR050384">
    <property type="entry name" value="Endophilin_SH3RF"/>
</dbReference>
<name>A0A821M2P1_9BILA</name>
<dbReference type="PROSITE" id="PS50002">
    <property type="entry name" value="SH3"/>
    <property type="match status" value="1"/>
</dbReference>
<evidence type="ECO:0000259" key="3">
    <source>
        <dbReference type="PROSITE" id="PS50002"/>
    </source>
</evidence>
<evidence type="ECO:0000256" key="2">
    <source>
        <dbReference type="PROSITE-ProRule" id="PRU00192"/>
    </source>
</evidence>
<dbReference type="EMBL" id="CAJOBG010116293">
    <property type="protein sequence ID" value="CAF4760325.1"/>
    <property type="molecule type" value="Genomic_DNA"/>
</dbReference>
<organism evidence="4 5">
    <name type="scientific">Rotaria magnacalcarata</name>
    <dbReference type="NCBI Taxonomy" id="392030"/>
    <lineage>
        <taxon>Eukaryota</taxon>
        <taxon>Metazoa</taxon>
        <taxon>Spiralia</taxon>
        <taxon>Gnathifera</taxon>
        <taxon>Rotifera</taxon>
        <taxon>Eurotatoria</taxon>
        <taxon>Bdelloidea</taxon>
        <taxon>Philodinida</taxon>
        <taxon>Philodinidae</taxon>
        <taxon>Rotaria</taxon>
    </lineage>
</organism>
<dbReference type="PANTHER" id="PTHR14167:SF116">
    <property type="entry name" value="CAP, ISOFORM AC"/>
    <property type="match status" value="1"/>
</dbReference>
<evidence type="ECO:0000313" key="5">
    <source>
        <dbReference type="Proteomes" id="UP000663866"/>
    </source>
</evidence>